<dbReference type="PANTHER" id="PTHR36837:SF4">
    <property type="entry name" value="BLR0908 PROTEIN"/>
    <property type="match status" value="1"/>
</dbReference>
<dbReference type="eggNOG" id="COG4553">
    <property type="taxonomic scope" value="Bacteria"/>
</dbReference>
<reference evidence="3 4" key="1">
    <citation type="journal article" date="2007" name="Appl. Environ. Microbiol.">
        <title>Rhizobial factors required for stem nodule maturation and maintenance in Sesbania rostrata-Azorhizobium caulinodans ORS571 symbiosis.</title>
        <authorList>
            <person name="Suzuki S."/>
            <person name="Aono T."/>
            <person name="Lee KB."/>
            <person name="Suzuki T."/>
            <person name="Liu CT."/>
            <person name="Miwa H."/>
            <person name="Wakao S."/>
            <person name="Iki T."/>
            <person name="Oyaizu H."/>
        </authorList>
    </citation>
    <scope>NUCLEOTIDE SEQUENCE [LARGE SCALE GENOMIC DNA]</scope>
    <source>
        <strain evidence="4">ATCC 43989 / DSM 5975 / JCM 20966 / LMG 6465 / NBRC 14845 / NCIMB 13405 / ORS 571</strain>
    </source>
</reference>
<dbReference type="NCBIfam" id="TIGR01849">
    <property type="entry name" value="PHB_depoly_PhaZ"/>
    <property type="match status" value="1"/>
</dbReference>
<dbReference type="PIRSF" id="PIRSF020818">
    <property type="entry name" value="PHB_depoly_PhaZ"/>
    <property type="match status" value="1"/>
</dbReference>
<keyword evidence="4" id="KW-1185">Reference proteome</keyword>
<dbReference type="HOGENOM" id="CLU_017495_0_0_5"/>
<dbReference type="InterPro" id="IPR051321">
    <property type="entry name" value="PHA/PHB_synthase"/>
</dbReference>
<gene>
    <name evidence="3" type="ordered locus">AZC_4691</name>
</gene>
<dbReference type="InterPro" id="IPR009656">
    <property type="entry name" value="PHB_depo_C"/>
</dbReference>
<evidence type="ECO:0000259" key="2">
    <source>
        <dbReference type="Pfam" id="PF06850"/>
    </source>
</evidence>
<proteinExistence type="predicted"/>
<name>A8I226_AZOC5</name>
<reference evidence="3 4" key="3">
    <citation type="journal article" date="2008" name="BMC Genomics">
        <title>The genome of the versatile nitrogen fixer Azorhizobium caulinodans ORS571.</title>
        <authorList>
            <person name="Lee KB."/>
            <person name="Backer P.D."/>
            <person name="Aono T."/>
            <person name="Liu CT."/>
            <person name="Suzuki S."/>
            <person name="Suzuki T."/>
            <person name="Kaneko T."/>
            <person name="Yamada M."/>
            <person name="Tabata S."/>
            <person name="Kupfer D.M."/>
            <person name="Najar F.Z."/>
            <person name="Wiley G.B."/>
            <person name="Roe B."/>
            <person name="Binnewies T.T."/>
            <person name="Ussery D.W."/>
            <person name="D'Haeze W."/>
            <person name="Herder J.D."/>
            <person name="Gevers D."/>
            <person name="Vereecke D."/>
            <person name="Holsters M."/>
            <person name="Oyaizu H."/>
        </authorList>
    </citation>
    <scope>NUCLEOTIDE SEQUENCE [LARGE SCALE GENOMIC DNA]</scope>
    <source>
        <strain evidence="4">ATCC 43989 / DSM 5975 / JCM 20966 / LMG 6465 / NBRC 14845 / NCIMB 13405 / ORS 571</strain>
    </source>
</reference>
<dbReference type="Pfam" id="PF06850">
    <property type="entry name" value="PHB_depo_C"/>
    <property type="match status" value="1"/>
</dbReference>
<dbReference type="RefSeq" id="WP_012173210.1">
    <property type="nucleotide sequence ID" value="NC_009937.1"/>
</dbReference>
<dbReference type="STRING" id="438753.AZC_4691"/>
<feature type="compositionally biased region" description="Polar residues" evidence="1">
    <location>
        <begin position="432"/>
        <end position="442"/>
    </location>
</feature>
<sequence>MAAIGEFVAPVRESEEGFSLQSSPLYFMYELGYAALNPSRAMADASRLLFKNPMNPMAHTTMGKSMAAAMELYERTTRRYGKPDWGLTETTVDGVRVPVHINPVWERPFCRLLHFERAFEHPPRRPQPRLVVVAPMSGHYATLLRGTVEAFLPSHDVYVTDWADAKTVPLTEGTFGLDDYVDYLISVFHRLGGDCHVLAVCQPAVPVLMAISRMEAEDDPYVPKSMILMGGPIDTREAPTAVNALAKDKGIDFFRRNVISQVPWPHSGAMRHVYPGFLQLTGFMSMNLDRHLKAHADLFRHLVAGDGDSAEKHREFYDEYLAVMDLDARFYLETVESVFITHALPTGQMLHRSMPVRTEAVRRCALMTVEGEKDDISGVGQTRAAHKLCPHLPDEKRAHYLQPGVGHYGVFNGSRFRSEIQPRIADFILTQEHQQASGQGNVTPFPRQSGI</sequence>
<protein>
    <submittedName>
        <fullName evidence="3">Intracellular polyhydroxyalkanoate depolymerase</fullName>
    </submittedName>
</protein>
<dbReference type="InterPro" id="IPR010915">
    <property type="entry name" value="PHB_depoly_PhaZ"/>
</dbReference>
<reference evidence="3 4" key="6">
    <citation type="journal article" date="2011" name="Appl. Environ. Microbiol.">
        <title>Involvement of the azorhizobial chromosome partition gene (parA) in the onset of bacteroid differentiation during Sesbania rostrata stem nodule development.</title>
        <authorList>
            <person name="Liu CT."/>
            <person name="Lee KB."/>
            <person name="Wang YS."/>
            <person name="Peng MH."/>
            <person name="Lee KT."/>
            <person name="Suzuki S."/>
            <person name="Suzuki T."/>
            <person name="Oyaizu H."/>
        </authorList>
    </citation>
    <scope>NUCLEOTIDE SEQUENCE [LARGE SCALE GENOMIC DNA]</scope>
    <source>
        <strain evidence="4">ATCC 43989 / DSM 5975 / JCM 20966 / LMG 6465 / NBRC 14845 / NCIMB 13405 / ORS 571</strain>
    </source>
</reference>
<dbReference type="SUPFAM" id="SSF53474">
    <property type="entry name" value="alpha/beta-Hydrolases"/>
    <property type="match status" value="1"/>
</dbReference>
<feature type="domain" description="PHB de-polymerase C-terminal" evidence="2">
    <location>
        <begin position="230"/>
        <end position="429"/>
    </location>
</feature>
<evidence type="ECO:0000256" key="1">
    <source>
        <dbReference type="SAM" id="MobiDB-lite"/>
    </source>
</evidence>
<reference evidence="4" key="2">
    <citation type="submission" date="2007-04" db="EMBL/GenBank/DDBJ databases">
        <title>Complete genome sequence of the nitrogen-fixing bacterium Azorhizobium caulinodans ORS571.</title>
        <authorList>
            <person name="Lee K.B."/>
            <person name="Backer P.D."/>
            <person name="Aono T."/>
            <person name="Liu C.T."/>
            <person name="Suzuki S."/>
            <person name="Suzuki T."/>
            <person name="Kaneko T."/>
            <person name="Yamada M."/>
            <person name="Tabata S."/>
            <person name="Kupfer D.M."/>
            <person name="Najar F.Z."/>
            <person name="Wiley G.B."/>
            <person name="Roe B."/>
            <person name="Binnewies T."/>
            <person name="Ussery D."/>
            <person name="Vereecke D."/>
            <person name="Gevers D."/>
            <person name="Holsters M."/>
            <person name="Oyaizu H."/>
        </authorList>
    </citation>
    <scope>NUCLEOTIDE SEQUENCE [LARGE SCALE GENOMIC DNA]</scope>
    <source>
        <strain evidence="4">ATCC 43989 / DSM 5975 / JCM 20966 / LMG 6465 / NBRC 14845 / NCIMB 13405 / ORS 571</strain>
    </source>
</reference>
<evidence type="ECO:0000313" key="4">
    <source>
        <dbReference type="Proteomes" id="UP000000270"/>
    </source>
</evidence>
<feature type="region of interest" description="Disordered" evidence="1">
    <location>
        <begin position="432"/>
        <end position="451"/>
    </location>
</feature>
<reference evidence="3 4" key="4">
    <citation type="journal article" date="2009" name="Appl. Environ. Microbiol.">
        <title>Comparative genome-wide transcriptional profiling of Azorhizobium caulinodans ORS571 grown under free-living and symbiotic conditions.</title>
        <authorList>
            <person name="Tsukada S."/>
            <person name="Aono T."/>
            <person name="Akiba N."/>
            <person name="Lee KB."/>
            <person name="Liu CT."/>
            <person name="Toyazaki H."/>
            <person name="Oyaizu H."/>
        </authorList>
    </citation>
    <scope>NUCLEOTIDE SEQUENCE [LARGE SCALE GENOMIC DNA]</scope>
    <source>
        <strain evidence="4">ATCC 43989 / DSM 5975 / JCM 20966 / LMG 6465 / NBRC 14845 / NCIMB 13405 / ORS 571</strain>
    </source>
</reference>
<dbReference type="AlphaFoldDB" id="A8I226"/>
<dbReference type="Proteomes" id="UP000000270">
    <property type="component" value="Chromosome"/>
</dbReference>
<dbReference type="EMBL" id="AP009384">
    <property type="protein sequence ID" value="BAF90689.1"/>
    <property type="molecule type" value="Genomic_DNA"/>
</dbReference>
<dbReference type="KEGG" id="azc:AZC_4691"/>
<organism evidence="3 4">
    <name type="scientific">Azorhizobium caulinodans (strain ATCC 43989 / DSM 5975 / JCM 20966 / LMG 6465 / NBRC 14845 / NCIMB 13405 / ORS 571)</name>
    <dbReference type="NCBI Taxonomy" id="438753"/>
    <lineage>
        <taxon>Bacteria</taxon>
        <taxon>Pseudomonadati</taxon>
        <taxon>Pseudomonadota</taxon>
        <taxon>Alphaproteobacteria</taxon>
        <taxon>Hyphomicrobiales</taxon>
        <taxon>Xanthobacteraceae</taxon>
        <taxon>Azorhizobium</taxon>
    </lineage>
</organism>
<evidence type="ECO:0000313" key="3">
    <source>
        <dbReference type="EMBL" id="BAF90689.1"/>
    </source>
</evidence>
<accession>A8I226</accession>
<reference evidence="3 4" key="5">
    <citation type="journal article" date="2010" name="Appl. Environ. Microbiol.">
        <title>phrR-like gene praR of Azorhizobium caulinodans ORS571 is essential for symbiosis with Sesbania rostrata and is involved in expression of reb genes.</title>
        <authorList>
            <person name="Akiba N."/>
            <person name="Aono T."/>
            <person name="Toyazaki H."/>
            <person name="Sato S."/>
            <person name="Oyaizu H."/>
        </authorList>
    </citation>
    <scope>NUCLEOTIDE SEQUENCE [LARGE SCALE GENOMIC DNA]</scope>
    <source>
        <strain evidence="4">ATCC 43989 / DSM 5975 / JCM 20966 / LMG 6465 / NBRC 14845 / NCIMB 13405 / ORS 571</strain>
    </source>
</reference>
<dbReference type="InterPro" id="IPR029058">
    <property type="entry name" value="AB_hydrolase_fold"/>
</dbReference>
<dbReference type="PANTHER" id="PTHR36837">
    <property type="entry name" value="POLY(3-HYDROXYALKANOATE) POLYMERASE SUBUNIT PHAC"/>
    <property type="match status" value="1"/>
</dbReference>